<organism evidence="3 4">
    <name type="scientific">Dietzia psychralcaliphila</name>
    <dbReference type="NCBI Taxonomy" id="139021"/>
    <lineage>
        <taxon>Bacteria</taxon>
        <taxon>Bacillati</taxon>
        <taxon>Actinomycetota</taxon>
        <taxon>Actinomycetes</taxon>
        <taxon>Mycobacteriales</taxon>
        <taxon>Dietziaceae</taxon>
        <taxon>Dietzia</taxon>
    </lineage>
</organism>
<name>A0AAD0JW06_9ACTN</name>
<dbReference type="Gene3D" id="2.40.160.210">
    <property type="entry name" value="Acyl-CoA thioesterase, double hotdog domain"/>
    <property type="match status" value="1"/>
</dbReference>
<dbReference type="InterPro" id="IPR042171">
    <property type="entry name" value="Acyl-CoA_hotdog"/>
</dbReference>
<dbReference type="InterPro" id="IPR029069">
    <property type="entry name" value="HotDog_dom_sf"/>
</dbReference>
<dbReference type="Pfam" id="PF13622">
    <property type="entry name" value="4HBT_3"/>
    <property type="match status" value="1"/>
</dbReference>
<sequence length="274" mass="30205">MTGQSSPAHPLDQAVALELAGENLVRGRTVDAWANMVGPFGGTTAATMLQAILQHPERHGDPLALTLNYAGPVAEGEFEIEVRPTRTNRSNQHWWLEMRQGDQVVTTATAITALRRETWSETEAGPPEVPAPEDLSPAAADRGVRWVDNYDMRFVTGAWQSVEDGETSQDSTTTMWIRDTPPRTLDHVALTAMCDSFFPRSFLRLGRPVPAGTVTLTIHYLATADEIAAQGTDFILGSVHAHRFHGNYHDESARLWGRDGTLLATSHQLMYFKS</sequence>
<dbReference type="AlphaFoldDB" id="A0AAD0JW06"/>
<evidence type="ECO:0000313" key="4">
    <source>
        <dbReference type="Proteomes" id="UP000244903"/>
    </source>
</evidence>
<dbReference type="SUPFAM" id="SSF54637">
    <property type="entry name" value="Thioesterase/thiol ester dehydrase-isomerase"/>
    <property type="match status" value="2"/>
</dbReference>
<feature type="domain" description="Acyl-CoA thioesterase-like N-terminal HotDog" evidence="1">
    <location>
        <begin position="32"/>
        <end position="111"/>
    </location>
</feature>
<evidence type="ECO:0000313" key="3">
    <source>
        <dbReference type="EMBL" id="AWH96840.1"/>
    </source>
</evidence>
<feature type="domain" description="Acyl-CoA thioesterase-like C-terminal" evidence="2">
    <location>
        <begin position="132"/>
        <end position="271"/>
    </location>
</feature>
<accession>A0AAD0JW06</accession>
<dbReference type="Pfam" id="PF20789">
    <property type="entry name" value="4HBT_3C"/>
    <property type="match status" value="1"/>
</dbReference>
<proteinExistence type="predicted"/>
<reference evidence="3 4" key="1">
    <citation type="submission" date="2016-04" db="EMBL/GenBank/DDBJ databases">
        <title>Complete genome sequence of the haloalkaliphilic hydrocarbon-degrading bacterium Dietzia psychralcaliphila ILA-1T, isolated from a drain of a fish product-processing plant.</title>
        <authorList>
            <person name="Zhao J."/>
            <person name="Hu B."/>
            <person name="Geng S."/>
            <person name="Nie Y."/>
            <person name="Tang Y."/>
        </authorList>
    </citation>
    <scope>NUCLEOTIDE SEQUENCE [LARGE SCALE GENOMIC DNA]</scope>
    <source>
        <strain evidence="3 4">ILA-1</strain>
    </source>
</reference>
<dbReference type="RefSeq" id="WP_107746962.1">
    <property type="nucleotide sequence ID" value="NZ_CP015453.1"/>
</dbReference>
<evidence type="ECO:0000259" key="2">
    <source>
        <dbReference type="Pfam" id="PF20789"/>
    </source>
</evidence>
<protein>
    <submittedName>
        <fullName evidence="3">Acyl-CoA thioesterase</fullName>
    </submittedName>
</protein>
<dbReference type="InterPro" id="IPR052389">
    <property type="entry name" value="Sec_Metab_Biosynth-Assoc"/>
</dbReference>
<dbReference type="EMBL" id="CP015453">
    <property type="protein sequence ID" value="AWH96840.1"/>
    <property type="molecule type" value="Genomic_DNA"/>
</dbReference>
<dbReference type="InterPro" id="IPR049449">
    <property type="entry name" value="TesB_ACOT8-like_N"/>
</dbReference>
<gene>
    <name evidence="3" type="ORF">A6048_16600</name>
</gene>
<dbReference type="InterPro" id="IPR049450">
    <property type="entry name" value="ACOT8-like_C"/>
</dbReference>
<keyword evidence="4" id="KW-1185">Reference proteome</keyword>
<dbReference type="KEGG" id="dpc:A6048_16600"/>
<dbReference type="PANTHER" id="PTHR38110">
    <property type="entry name" value="CHROMOSOME 23, WHOLE GENOME SHOTGUN SEQUENCE"/>
    <property type="match status" value="1"/>
</dbReference>
<evidence type="ECO:0000259" key="1">
    <source>
        <dbReference type="Pfam" id="PF13622"/>
    </source>
</evidence>
<dbReference type="Proteomes" id="UP000244903">
    <property type="component" value="Chromosome"/>
</dbReference>
<dbReference type="PANTHER" id="PTHR38110:SF1">
    <property type="entry name" value="THIOESTERASE DOMAIN-CONTAINING PROTEIN"/>
    <property type="match status" value="1"/>
</dbReference>